<keyword evidence="1" id="KW-0472">Membrane</keyword>
<evidence type="ECO:0000256" key="1">
    <source>
        <dbReference type="SAM" id="Phobius"/>
    </source>
</evidence>
<evidence type="ECO:0000313" key="2">
    <source>
        <dbReference type="EMBL" id="SVC47002.1"/>
    </source>
</evidence>
<dbReference type="PANTHER" id="PTHR36833:SF2">
    <property type="entry name" value="SLR0610 PROTEIN"/>
    <property type="match status" value="1"/>
</dbReference>
<feature type="non-terminal residue" evidence="2">
    <location>
        <position position="149"/>
    </location>
</feature>
<feature type="transmembrane region" description="Helical" evidence="1">
    <location>
        <begin position="44"/>
        <end position="66"/>
    </location>
</feature>
<proteinExistence type="predicted"/>
<dbReference type="EMBL" id="UINC01092966">
    <property type="protein sequence ID" value="SVC47002.1"/>
    <property type="molecule type" value="Genomic_DNA"/>
</dbReference>
<name>A0A382MHV6_9ZZZZ</name>
<reference evidence="2" key="1">
    <citation type="submission" date="2018-05" db="EMBL/GenBank/DDBJ databases">
        <authorList>
            <person name="Lanie J.A."/>
            <person name="Ng W.-L."/>
            <person name="Kazmierczak K.M."/>
            <person name="Andrzejewski T.M."/>
            <person name="Davidsen T.M."/>
            <person name="Wayne K.J."/>
            <person name="Tettelin H."/>
            <person name="Glass J.I."/>
            <person name="Rusch D."/>
            <person name="Podicherti R."/>
            <person name="Tsui H.-C.T."/>
            <person name="Winkler M.E."/>
        </authorList>
    </citation>
    <scope>NUCLEOTIDE SEQUENCE</scope>
</reference>
<feature type="transmembrane region" description="Helical" evidence="1">
    <location>
        <begin position="98"/>
        <end position="116"/>
    </location>
</feature>
<dbReference type="AlphaFoldDB" id="A0A382MHV6"/>
<dbReference type="InterPro" id="IPR010390">
    <property type="entry name" value="ABC-2_transporter-like"/>
</dbReference>
<accession>A0A382MHV6</accession>
<dbReference type="Pfam" id="PF06182">
    <property type="entry name" value="ABC2_membrane_6"/>
    <property type="match status" value="1"/>
</dbReference>
<feature type="transmembrane region" description="Helical" evidence="1">
    <location>
        <begin position="122"/>
        <end position="144"/>
    </location>
</feature>
<evidence type="ECO:0008006" key="3">
    <source>
        <dbReference type="Google" id="ProtNLM"/>
    </source>
</evidence>
<protein>
    <recommendedName>
        <fullName evidence="3">ABC-2 type transporter domain-containing protein</fullName>
    </recommendedName>
</protein>
<keyword evidence="1" id="KW-0812">Transmembrane</keyword>
<sequence>MEYKANFLGGLFVDVIFYGIQFFFFSVIYSYVEALGVFSREDVIIFLIVTFLVDTFYMFFFAGNVFNLNRWMVRGDLDFFLLKPVHSQFMASFRYVKSYAIVSIGILSAWLISQILTYSSPIGAVNIFAFIISLIMGTILLYGVDFIIS</sequence>
<dbReference type="PANTHER" id="PTHR36833">
    <property type="entry name" value="SLR0610 PROTEIN-RELATED"/>
    <property type="match status" value="1"/>
</dbReference>
<feature type="transmembrane region" description="Helical" evidence="1">
    <location>
        <begin position="7"/>
        <end position="32"/>
    </location>
</feature>
<keyword evidence="1" id="KW-1133">Transmembrane helix</keyword>
<gene>
    <name evidence="2" type="ORF">METZ01_LOCUS299856</name>
</gene>
<organism evidence="2">
    <name type="scientific">marine metagenome</name>
    <dbReference type="NCBI Taxonomy" id="408172"/>
    <lineage>
        <taxon>unclassified sequences</taxon>
        <taxon>metagenomes</taxon>
        <taxon>ecological metagenomes</taxon>
    </lineage>
</organism>